<dbReference type="RefSeq" id="WP_234653463.1">
    <property type="nucleotide sequence ID" value="NZ_CP094997.1"/>
</dbReference>
<evidence type="ECO:0000313" key="3">
    <source>
        <dbReference type="Proteomes" id="UP001139000"/>
    </source>
</evidence>
<evidence type="ECO:0000256" key="1">
    <source>
        <dbReference type="SAM" id="Phobius"/>
    </source>
</evidence>
<evidence type="ECO:0008006" key="4">
    <source>
        <dbReference type="Google" id="ProtNLM"/>
    </source>
</evidence>
<feature type="transmembrane region" description="Helical" evidence="1">
    <location>
        <begin position="83"/>
        <end position="104"/>
    </location>
</feature>
<name>A0A9X1PGA1_9BACT</name>
<evidence type="ECO:0000313" key="2">
    <source>
        <dbReference type="EMBL" id="MCF0060600.1"/>
    </source>
</evidence>
<proteinExistence type="predicted"/>
<organism evidence="2 3">
    <name type="scientific">Dyadobacter chenwenxiniae</name>
    <dbReference type="NCBI Taxonomy" id="2906456"/>
    <lineage>
        <taxon>Bacteria</taxon>
        <taxon>Pseudomonadati</taxon>
        <taxon>Bacteroidota</taxon>
        <taxon>Cytophagia</taxon>
        <taxon>Cytophagales</taxon>
        <taxon>Spirosomataceae</taxon>
        <taxon>Dyadobacter</taxon>
    </lineage>
</organism>
<protein>
    <recommendedName>
        <fullName evidence="4">Tetratricopeptide repeat protein</fullName>
    </recommendedName>
</protein>
<keyword evidence="1" id="KW-0812">Transmembrane</keyword>
<dbReference type="EMBL" id="JAJTTC010000001">
    <property type="protein sequence ID" value="MCF0060600.1"/>
    <property type="molecule type" value="Genomic_DNA"/>
</dbReference>
<keyword evidence="1" id="KW-1133">Transmembrane helix</keyword>
<reference evidence="2" key="1">
    <citation type="submission" date="2021-12" db="EMBL/GenBank/DDBJ databases">
        <title>Novel species in genus Dyadobacter.</title>
        <authorList>
            <person name="Ma C."/>
        </authorList>
    </citation>
    <scope>NUCLEOTIDE SEQUENCE</scope>
    <source>
        <strain evidence="2">LJ419</strain>
    </source>
</reference>
<keyword evidence="3" id="KW-1185">Reference proteome</keyword>
<sequence length="234" mass="27729">MKRPVGQLEEWEWIEKYWSGKLSHDEKLFFEKEMKENEDFAREAKSLRPGIQLLEEVRFEKNARHILEKLRDEGRSRRKVTRIFTLTSSFAAAACIAFILFLAYSPLRLPAQENDLSILRDFRAKYKADSTNNLSLAKKQAFDLFFEGQSYLAEGESQLAQQRFEKVLGYSDLRPYFKEAAQWHLVICYLKNSQTEKANETYHELQDSKEYSVPAIERWKIWWHLKRSQWTGGS</sequence>
<dbReference type="AlphaFoldDB" id="A0A9X1PGA1"/>
<comment type="caution">
    <text evidence="2">The sequence shown here is derived from an EMBL/GenBank/DDBJ whole genome shotgun (WGS) entry which is preliminary data.</text>
</comment>
<gene>
    <name evidence="2" type="ORF">LXM26_03790</name>
</gene>
<dbReference type="Proteomes" id="UP001139000">
    <property type="component" value="Unassembled WGS sequence"/>
</dbReference>
<keyword evidence="1" id="KW-0472">Membrane</keyword>
<accession>A0A9X1PGA1</accession>